<proteinExistence type="predicted"/>
<dbReference type="Proteomes" id="UP001597402">
    <property type="component" value="Unassembled WGS sequence"/>
</dbReference>
<dbReference type="EMBL" id="JBHUHP010000018">
    <property type="protein sequence ID" value="MFD2093364.1"/>
    <property type="molecule type" value="Genomic_DNA"/>
</dbReference>
<evidence type="ECO:0000256" key="2">
    <source>
        <dbReference type="SAM" id="Phobius"/>
    </source>
</evidence>
<evidence type="ECO:0000313" key="3">
    <source>
        <dbReference type="EMBL" id="MFD2093364.1"/>
    </source>
</evidence>
<reference evidence="4" key="1">
    <citation type="journal article" date="2019" name="Int. J. Syst. Evol. Microbiol.">
        <title>The Global Catalogue of Microorganisms (GCM) 10K type strain sequencing project: providing services to taxonomists for standard genome sequencing and annotation.</title>
        <authorList>
            <consortium name="The Broad Institute Genomics Platform"/>
            <consortium name="The Broad Institute Genome Sequencing Center for Infectious Disease"/>
            <person name="Wu L."/>
            <person name="Ma J."/>
        </authorList>
    </citation>
    <scope>NUCLEOTIDE SEQUENCE [LARGE SCALE GENOMIC DNA]</scope>
    <source>
        <strain evidence="4">JCM 3338</strain>
    </source>
</reference>
<sequence>MTYVSSPQAPGGMTVPLLFGWQHILAVLLVLVAVAVVFLLIGATGAGGNERSEWQAWLDARAGRRADPAGEPLDDPAEPVGSEPR</sequence>
<dbReference type="RefSeq" id="WP_376878837.1">
    <property type="nucleotide sequence ID" value="NZ_JBHUHP010000018.1"/>
</dbReference>
<evidence type="ECO:0000256" key="1">
    <source>
        <dbReference type="SAM" id="MobiDB-lite"/>
    </source>
</evidence>
<keyword evidence="2" id="KW-0812">Transmembrane</keyword>
<keyword evidence="2" id="KW-1133">Transmembrane helix</keyword>
<gene>
    <name evidence="3" type="ORF">ACFSHS_17535</name>
</gene>
<comment type="caution">
    <text evidence="3">The sequence shown here is derived from an EMBL/GenBank/DDBJ whole genome shotgun (WGS) entry which is preliminary data.</text>
</comment>
<name>A0ABW4XH64_9ACTN</name>
<organism evidence="3 4">
    <name type="scientific">Blastococcus deserti</name>
    <dbReference type="NCBI Taxonomy" id="2259033"/>
    <lineage>
        <taxon>Bacteria</taxon>
        <taxon>Bacillati</taxon>
        <taxon>Actinomycetota</taxon>
        <taxon>Actinomycetes</taxon>
        <taxon>Geodermatophilales</taxon>
        <taxon>Geodermatophilaceae</taxon>
        <taxon>Blastococcus</taxon>
    </lineage>
</organism>
<evidence type="ECO:0000313" key="4">
    <source>
        <dbReference type="Proteomes" id="UP001597402"/>
    </source>
</evidence>
<feature type="region of interest" description="Disordered" evidence="1">
    <location>
        <begin position="63"/>
        <end position="85"/>
    </location>
</feature>
<keyword evidence="2" id="KW-0472">Membrane</keyword>
<accession>A0ABW4XH64</accession>
<protein>
    <submittedName>
        <fullName evidence="3">Uncharacterized protein</fullName>
    </submittedName>
</protein>
<keyword evidence="4" id="KW-1185">Reference proteome</keyword>
<feature type="transmembrane region" description="Helical" evidence="2">
    <location>
        <begin position="20"/>
        <end position="41"/>
    </location>
</feature>